<sequence>MSHRTINNVGYKKIYPMSEGKDDTFCHYCGREARVGLGLQWDHVPALNCAIPEEHKHICRTLVRACSECNLMASDTPHLDYLERHYWLKSKYLERYKKLLLDDAAIENIRNAGDSFLDGYLNNQSFLYFELLKAIGFGVVHISQIDSPVLSLKCRSGRTIEEVLIDYLFGAPNVIKDEENDDEDGSVNIIYADYIAYLSDTIKEEAVITEDRVKEISRANTVNIPENPTRYYGVSWATIARDVMAKTNNPNLLRSKGEESIRKKPAEVQEILISDEIEISINRFTSVMVEILLTQGKRIQFDEEVYASILKKQKKMGGKVPLNPTKYFGTDWETLNDYIQGKFNQRMLADRNKAYVERVIKGEVGSANNMDSYHSGQALESEKTFSSKMKGEKTPRDVPINRRKNNDSVEDVLNHFNALREQYYKN</sequence>
<dbReference type="RefSeq" id="WP_262996423.1">
    <property type="nucleotide sequence ID" value="NZ_JAOTJC010000016.1"/>
</dbReference>
<dbReference type="EMBL" id="JAOTJC010000016">
    <property type="protein sequence ID" value="MCU7556103.1"/>
    <property type="molecule type" value="Genomic_DNA"/>
</dbReference>
<evidence type="ECO:0008006" key="4">
    <source>
        <dbReference type="Google" id="ProtNLM"/>
    </source>
</evidence>
<proteinExistence type="predicted"/>
<name>A0ABT2VT59_9ALTE</name>
<evidence type="ECO:0000256" key="1">
    <source>
        <dbReference type="SAM" id="MobiDB-lite"/>
    </source>
</evidence>
<feature type="compositionally biased region" description="Basic and acidic residues" evidence="1">
    <location>
        <begin position="380"/>
        <end position="406"/>
    </location>
</feature>
<keyword evidence="3" id="KW-1185">Reference proteome</keyword>
<gene>
    <name evidence="2" type="ORF">OCL06_16040</name>
</gene>
<feature type="region of interest" description="Disordered" evidence="1">
    <location>
        <begin position="379"/>
        <end position="406"/>
    </location>
</feature>
<protein>
    <recommendedName>
        <fullName evidence="4">HNH endonuclease</fullName>
    </recommendedName>
</protein>
<reference evidence="3" key="1">
    <citation type="submission" date="2023-07" db="EMBL/GenBank/DDBJ databases">
        <title>Study on multiphase classification of strain Alteromonas salexigens isolated from the Yellow Sea.</title>
        <authorList>
            <person name="Sun L."/>
        </authorList>
    </citation>
    <scope>NUCLEOTIDE SEQUENCE [LARGE SCALE GENOMIC DNA]</scope>
    <source>
        <strain evidence="3">ASW11-19</strain>
    </source>
</reference>
<comment type="caution">
    <text evidence="2">The sequence shown here is derived from an EMBL/GenBank/DDBJ whole genome shotgun (WGS) entry which is preliminary data.</text>
</comment>
<organism evidence="2 3">
    <name type="scientific">Alteromonas salexigens</name>
    <dbReference type="NCBI Taxonomy" id="2982530"/>
    <lineage>
        <taxon>Bacteria</taxon>
        <taxon>Pseudomonadati</taxon>
        <taxon>Pseudomonadota</taxon>
        <taxon>Gammaproteobacteria</taxon>
        <taxon>Alteromonadales</taxon>
        <taxon>Alteromonadaceae</taxon>
        <taxon>Alteromonas/Salinimonas group</taxon>
        <taxon>Alteromonas</taxon>
    </lineage>
</organism>
<accession>A0ABT2VT59</accession>
<evidence type="ECO:0000313" key="2">
    <source>
        <dbReference type="EMBL" id="MCU7556103.1"/>
    </source>
</evidence>
<dbReference type="Proteomes" id="UP001209257">
    <property type="component" value="Unassembled WGS sequence"/>
</dbReference>
<evidence type="ECO:0000313" key="3">
    <source>
        <dbReference type="Proteomes" id="UP001209257"/>
    </source>
</evidence>